<dbReference type="Proteomes" id="UP000602284">
    <property type="component" value="Unassembled WGS sequence"/>
</dbReference>
<evidence type="ECO:0008006" key="3">
    <source>
        <dbReference type="Google" id="ProtNLM"/>
    </source>
</evidence>
<accession>A0ABS1JF87</accession>
<proteinExistence type="predicted"/>
<name>A0ABS1JF87_9BACL</name>
<evidence type="ECO:0000313" key="2">
    <source>
        <dbReference type="Proteomes" id="UP000602284"/>
    </source>
</evidence>
<comment type="caution">
    <text evidence="1">The sequence shown here is derived from an EMBL/GenBank/DDBJ whole genome shotgun (WGS) entry which is preliminary data.</text>
</comment>
<gene>
    <name evidence="1" type="ORF">JJB07_20295</name>
</gene>
<protein>
    <recommendedName>
        <fullName evidence="3">Aminodeoxychorismate lyase</fullName>
    </recommendedName>
</protein>
<dbReference type="EMBL" id="JAEQNB010000007">
    <property type="protein sequence ID" value="MBL0388941.1"/>
    <property type="molecule type" value="Genomic_DNA"/>
</dbReference>
<sequence>MESRSLLFGLGAGLVVATLVFGVGSALIPVNASSSAPATPQAAADWKAEAEKAGMVVLAQDELQTRLQTAHDEGAKQKETELAAKPSPVQTVHVYIQPGMGTTDVARLLQASGVLEDGNQLINLRNTSTNPIRAGVYDLPLKGDPAAVLKAIATPPSQ</sequence>
<evidence type="ECO:0000313" key="1">
    <source>
        <dbReference type="EMBL" id="MBL0388941.1"/>
    </source>
</evidence>
<dbReference type="RefSeq" id="WP_201637936.1">
    <property type="nucleotide sequence ID" value="NZ_JAEQNB010000007.1"/>
</dbReference>
<keyword evidence="2" id="KW-1185">Reference proteome</keyword>
<organism evidence="1 2">
    <name type="scientific">Tumebacillus amylolyticus</name>
    <dbReference type="NCBI Taxonomy" id="2801339"/>
    <lineage>
        <taxon>Bacteria</taxon>
        <taxon>Bacillati</taxon>
        <taxon>Bacillota</taxon>
        <taxon>Bacilli</taxon>
        <taxon>Bacillales</taxon>
        <taxon>Alicyclobacillaceae</taxon>
        <taxon>Tumebacillus</taxon>
    </lineage>
</organism>
<reference evidence="1 2" key="1">
    <citation type="submission" date="2021-01" db="EMBL/GenBank/DDBJ databases">
        <title>Tumebacillus sp. strain ITR2 16S ribosomal RNA gene Genome sequencing and assembly.</title>
        <authorList>
            <person name="Kang M."/>
        </authorList>
    </citation>
    <scope>NUCLEOTIDE SEQUENCE [LARGE SCALE GENOMIC DNA]</scope>
    <source>
        <strain evidence="1 2">ITR2</strain>
    </source>
</reference>